<keyword evidence="1" id="KW-1133">Transmembrane helix</keyword>
<reference evidence="2 3" key="1">
    <citation type="submission" date="2018-07" db="EMBL/GenBank/DDBJ databases">
        <title>Genomic Encyclopedia of Type Strains, Phase IV (KMG-IV): sequencing the most valuable type-strain genomes for metagenomic binning, comparative biology and taxonomic classification.</title>
        <authorList>
            <person name="Goeker M."/>
        </authorList>
    </citation>
    <scope>NUCLEOTIDE SEQUENCE [LARGE SCALE GENOMIC DNA]</scope>
    <source>
        <strain evidence="2 3">DSM 101478</strain>
    </source>
</reference>
<dbReference type="AlphaFoldDB" id="A0A370QK94"/>
<evidence type="ECO:0000313" key="3">
    <source>
        <dbReference type="Proteomes" id="UP000255317"/>
    </source>
</evidence>
<keyword evidence="1" id="KW-0472">Membrane</keyword>
<comment type="caution">
    <text evidence="2">The sequence shown here is derived from an EMBL/GenBank/DDBJ whole genome shotgun (WGS) entry which is preliminary data.</text>
</comment>
<dbReference type="RefSeq" id="WP_115122429.1">
    <property type="nucleotide sequence ID" value="NZ_QRAO01000001.1"/>
</dbReference>
<dbReference type="OrthoDB" id="1264971at2"/>
<evidence type="ECO:0000256" key="1">
    <source>
        <dbReference type="SAM" id="Phobius"/>
    </source>
</evidence>
<dbReference type="EMBL" id="QRAO01000001">
    <property type="protein sequence ID" value="RDK88756.1"/>
    <property type="molecule type" value="Genomic_DNA"/>
</dbReference>
<evidence type="ECO:0000313" key="2">
    <source>
        <dbReference type="EMBL" id="RDK88756.1"/>
    </source>
</evidence>
<name>A0A370QK94_9FLAO</name>
<accession>A0A370QK94</accession>
<keyword evidence="3" id="KW-1185">Reference proteome</keyword>
<feature type="transmembrane region" description="Helical" evidence="1">
    <location>
        <begin position="6"/>
        <end position="25"/>
    </location>
</feature>
<dbReference type="Proteomes" id="UP000255317">
    <property type="component" value="Unassembled WGS sequence"/>
</dbReference>
<keyword evidence="1" id="KW-0812">Transmembrane</keyword>
<gene>
    <name evidence="2" type="ORF">C8D94_101633</name>
</gene>
<sequence>MEFQWFQIFVPLAAGAIGFFGNMIFENRKQLKNKATEERRKIYSTFSDIMIDRLRSQETITEEQLEKINDRMFNFYKDYLLYASPDVINAIGDLQQFTFTLQQRLLNGETIEEIDRESSALYLKYSQVIYEMREDLGLSIKNLGANGEHVLKSFLSNYYMLYPKKTTNFE</sequence>
<proteinExistence type="predicted"/>
<organism evidence="2 3">
    <name type="scientific">Marinirhabdus gelatinilytica</name>
    <dbReference type="NCBI Taxonomy" id="1703343"/>
    <lineage>
        <taxon>Bacteria</taxon>
        <taxon>Pseudomonadati</taxon>
        <taxon>Bacteroidota</taxon>
        <taxon>Flavobacteriia</taxon>
        <taxon>Flavobacteriales</taxon>
        <taxon>Flavobacteriaceae</taxon>
    </lineage>
</organism>
<protein>
    <submittedName>
        <fullName evidence="2">Uncharacterized protein</fullName>
    </submittedName>
</protein>